<dbReference type="Proteomes" id="UP000663844">
    <property type="component" value="Unassembled WGS sequence"/>
</dbReference>
<name>A0A819HA62_9BILA</name>
<dbReference type="SUPFAM" id="SSF52540">
    <property type="entry name" value="P-loop containing nucleoside triphosphate hydrolases"/>
    <property type="match status" value="1"/>
</dbReference>
<dbReference type="SUPFAM" id="SSF52047">
    <property type="entry name" value="RNI-like"/>
    <property type="match status" value="1"/>
</dbReference>
<dbReference type="AlphaFoldDB" id="A0A819HA62"/>
<evidence type="ECO:0000313" key="1">
    <source>
        <dbReference type="EMBL" id="CAF3897437.1"/>
    </source>
</evidence>
<dbReference type="InterPro" id="IPR027417">
    <property type="entry name" value="P-loop_NTPase"/>
</dbReference>
<organism evidence="1 2">
    <name type="scientific">Adineta steineri</name>
    <dbReference type="NCBI Taxonomy" id="433720"/>
    <lineage>
        <taxon>Eukaryota</taxon>
        <taxon>Metazoa</taxon>
        <taxon>Spiralia</taxon>
        <taxon>Gnathifera</taxon>
        <taxon>Rotifera</taxon>
        <taxon>Eurotatoria</taxon>
        <taxon>Bdelloidea</taxon>
        <taxon>Adinetida</taxon>
        <taxon>Adinetidae</taxon>
        <taxon>Adineta</taxon>
    </lineage>
</organism>
<dbReference type="EMBL" id="CAJOAZ010002129">
    <property type="protein sequence ID" value="CAF3897437.1"/>
    <property type="molecule type" value="Genomic_DNA"/>
</dbReference>
<sequence length="852" mass="100094">MYKFGFDNCDKIIELSEEEVHRIPYLLTLISRNDDFLSIKNNKNEYILHYPICYNLLIPILNSINNEKPYSLLNDLSINENMFDVLQLFDYLCLNQSNSLNNQDKRFIYHRAKNLCEVRNTATRFVVSLTRNEHNLNDLQTIEYVFSFISMIFSNKSIFSSQFRYHTYTILEEYVFPLFFKKHPIYLLNDIKQNYRIDSNIYFYDDNQMIPIDFKNDFFWKGYFEHMINNLINQLHIIIVGAASPGKSSLLSSLLGNHVNESQVARSIITSLEDLSNELIYEIFEFLDGCHLYEAFANLNERFQYLLNYSPILFKINMLLTPKPIFQHRCEFSVIPNIDRIVSLRLSNAFTINFFLSKFTIDASFACLESLILDGIHATQLIPFLTCLASAPRLFCLSITIIDIFKQHNDVYRLIFRLPALRYAKIEFKHDVRSRTLLTVAGKHELSSPIEHLIIAGMCYLDELNALVSYTPRLCRLSCRSLYGFKDTGTVLLKLPTTLTHISIENCVLSFDEFELFISKVDSQKLQVLRIYRAAQDVIYLNAQRWQRILSNYIPNLHKFDFFHRNVIDENDLEYAAYHTLINQFTSSYWIKRKWHFVHRHYYFWNAHSADFCSSQSYWKNNNYDLFEHQDNETCPIQYTGNNLACSVSILGSQKTIADCSLQFPCATTLALTIPFICDDDKWTESFINDLNRCMHLTKLTKLSIDYVNLTLPMLFELLLYVPNVRSLYLSHMPHSQTTEIEHTCLLPKNNKITKITIYHGYTLECINTFISLFHQLEILDIRIGVYDLDSIKHFLSLKKSEKNCRLFSLRISGVQSAMVEDLQTMINQEQLFDDYSFESDFVHSSTVCLWW</sequence>
<protein>
    <recommendedName>
        <fullName evidence="3">F-box domain-containing protein</fullName>
    </recommendedName>
</protein>
<gene>
    <name evidence="1" type="ORF">OXD698_LOCUS23752</name>
</gene>
<evidence type="ECO:0008006" key="3">
    <source>
        <dbReference type="Google" id="ProtNLM"/>
    </source>
</evidence>
<comment type="caution">
    <text evidence="1">The sequence shown here is derived from an EMBL/GenBank/DDBJ whole genome shotgun (WGS) entry which is preliminary data.</text>
</comment>
<evidence type="ECO:0000313" key="2">
    <source>
        <dbReference type="Proteomes" id="UP000663844"/>
    </source>
</evidence>
<accession>A0A819HA62</accession>
<proteinExistence type="predicted"/>
<reference evidence="1" key="1">
    <citation type="submission" date="2021-02" db="EMBL/GenBank/DDBJ databases">
        <authorList>
            <person name="Nowell W R."/>
        </authorList>
    </citation>
    <scope>NUCLEOTIDE SEQUENCE</scope>
</reference>